<evidence type="ECO:0000313" key="10">
    <source>
        <dbReference type="EMBL" id="MFD1890979.1"/>
    </source>
</evidence>
<evidence type="ECO:0000256" key="2">
    <source>
        <dbReference type="ARBA" id="ARBA00006288"/>
    </source>
</evidence>
<dbReference type="Gene3D" id="1.10.540.10">
    <property type="entry name" value="Acyl-CoA dehydrogenase/oxidase, N-terminal domain"/>
    <property type="match status" value="1"/>
</dbReference>
<dbReference type="InterPro" id="IPR013786">
    <property type="entry name" value="AcylCoA_DH/ox_N"/>
</dbReference>
<evidence type="ECO:0000256" key="3">
    <source>
        <dbReference type="ARBA" id="ARBA00022630"/>
    </source>
</evidence>
<comment type="caution">
    <text evidence="10">The sequence shown here is derived from an EMBL/GenBank/DDBJ whole genome shotgun (WGS) entry which is preliminary data.</text>
</comment>
<dbReference type="InterPro" id="IPR037069">
    <property type="entry name" value="AcylCoA_DH/ox_N_sf"/>
</dbReference>
<evidence type="ECO:0000313" key="11">
    <source>
        <dbReference type="Proteomes" id="UP001597326"/>
    </source>
</evidence>
<evidence type="ECO:0000259" key="9">
    <source>
        <dbReference type="Pfam" id="PF22924"/>
    </source>
</evidence>
<keyword evidence="4" id="KW-0274">FAD</keyword>
<keyword evidence="5" id="KW-0560">Oxidoreductase</keyword>
<dbReference type="PIRSF" id="PIRSF000168">
    <property type="entry name" value="Acyl-CoA_oxidase"/>
    <property type="match status" value="1"/>
</dbReference>
<dbReference type="PANTHER" id="PTHR10909">
    <property type="entry name" value="ELECTRON TRANSPORT OXIDOREDUCTASE"/>
    <property type="match status" value="1"/>
</dbReference>
<dbReference type="Gene3D" id="1.20.140.10">
    <property type="entry name" value="Butyryl-CoA Dehydrogenase, subunit A, domain 3"/>
    <property type="match status" value="2"/>
</dbReference>
<dbReference type="RefSeq" id="WP_343874389.1">
    <property type="nucleotide sequence ID" value="NZ_BAAAIX010000026.1"/>
</dbReference>
<feature type="domain" description="Acyl-CoA dehydrogenase/oxidase N-terminal" evidence="8">
    <location>
        <begin position="78"/>
        <end position="163"/>
    </location>
</feature>
<reference evidence="11" key="1">
    <citation type="journal article" date="2019" name="Int. J. Syst. Evol. Microbiol.">
        <title>The Global Catalogue of Microorganisms (GCM) 10K type strain sequencing project: providing services to taxonomists for standard genome sequencing and annotation.</title>
        <authorList>
            <consortium name="The Broad Institute Genomics Platform"/>
            <consortium name="The Broad Institute Genome Sequencing Center for Infectious Disease"/>
            <person name="Wu L."/>
            <person name="Ma J."/>
        </authorList>
    </citation>
    <scope>NUCLEOTIDE SEQUENCE [LARGE SCALE GENOMIC DNA]</scope>
    <source>
        <strain evidence="11">CAIM 431</strain>
    </source>
</reference>
<dbReference type="Proteomes" id="UP001597326">
    <property type="component" value="Unassembled WGS sequence"/>
</dbReference>
<comment type="cofactor">
    <cofactor evidence="1">
        <name>FAD</name>
        <dbReference type="ChEBI" id="CHEBI:57692"/>
    </cofactor>
</comment>
<feature type="region of interest" description="Disordered" evidence="6">
    <location>
        <begin position="1"/>
        <end position="34"/>
    </location>
</feature>
<dbReference type="Pfam" id="PF01756">
    <property type="entry name" value="ACOX"/>
    <property type="match status" value="1"/>
</dbReference>
<dbReference type="InterPro" id="IPR046373">
    <property type="entry name" value="Acyl-CoA_Oxase/DH_mid-dom_sf"/>
</dbReference>
<dbReference type="Pfam" id="PF22924">
    <property type="entry name" value="ACOX_C_alpha1"/>
    <property type="match status" value="1"/>
</dbReference>
<feature type="compositionally biased region" description="Polar residues" evidence="6">
    <location>
        <begin position="1"/>
        <end position="18"/>
    </location>
</feature>
<comment type="similarity">
    <text evidence="2">Belongs to the acyl-CoA oxidase family.</text>
</comment>
<proteinExistence type="inferred from homology"/>
<evidence type="ECO:0000259" key="7">
    <source>
        <dbReference type="Pfam" id="PF01756"/>
    </source>
</evidence>
<gene>
    <name evidence="10" type="ORF">ACFSCS_12415</name>
</gene>
<organism evidence="10 11">
    <name type="scientific">Luteococcus peritonei</name>
    <dbReference type="NCBI Taxonomy" id="88874"/>
    <lineage>
        <taxon>Bacteria</taxon>
        <taxon>Bacillati</taxon>
        <taxon>Actinomycetota</taxon>
        <taxon>Actinomycetes</taxon>
        <taxon>Propionibacteriales</taxon>
        <taxon>Propionibacteriaceae</taxon>
        <taxon>Luteococcus</taxon>
    </lineage>
</organism>
<feature type="domain" description="Acyl-CoA oxidase C-alpha1" evidence="9">
    <location>
        <begin position="313"/>
        <end position="475"/>
    </location>
</feature>
<dbReference type="InterPro" id="IPR055060">
    <property type="entry name" value="ACOX_C_alpha1"/>
</dbReference>
<dbReference type="SUPFAM" id="SSF56645">
    <property type="entry name" value="Acyl-CoA dehydrogenase NM domain-like"/>
    <property type="match status" value="1"/>
</dbReference>
<sequence length="684" mass="74361">MTLSTETSTAKSTDSLTSAAPAEPRGKDSSTRPKYTLLAPVDGASLAEALDGPFHAIKQRWRDEVQAEEILRDPGMGMDEARQWAFEAMRNLSEKSFITAGFPSSVGGTGSHAESVANFEMMAMGDLSLTIKSGVQHGLFGGAITNLGTDWHHERFLPGAISCELPGCFAMTELGHGSDVSSIETTITWLPESGEFEVHSPTPGATKAYIGNAAQHGRMAAVFGQLWVDGSCEGVHTILVPIRDEAGEPLPGVTPGDHGHKGGLLGVDNGTIRFDHVRVPREMLLNRYGGVDENGVYTSPIKNQNARFFTMLGTLVRGRICVGGGAASATRRSLSIATRYALRRTQFRKPGLGEEITLLDYLTHQRKLLPNVARAYGYGFAMNEAAQALQQVMEANASGQHDDRSSRALETRAAALKAAQTRWANDTIQVCREACGGAGYMSANQMTLSRQDADIFATFEGDNTVLNQLVAKGLLLDYKRNWGEMDMRGTAQATAKMVGSAVLERTVARTVLERITATATRLSEPDLVASRGWHLEMFEERERHTVEGLARRMRNAAKLPKEEQYEAISLVGEHMLFAARAHTERITLEAFINGIEQTKDANSAALLNKVCDLFALSSIEQDKGWFLEHNRLSPARAKLVSGGVDILCGELRPHALSLVEGLGVPEAWLRADLLEMVDPDVDEQ</sequence>
<dbReference type="InterPro" id="IPR002655">
    <property type="entry name" value="Acyl-CoA_oxidase_C"/>
</dbReference>
<feature type="domain" description="Acyl-CoA oxidase C-terminal" evidence="7">
    <location>
        <begin position="535"/>
        <end position="671"/>
    </location>
</feature>
<evidence type="ECO:0000256" key="6">
    <source>
        <dbReference type="SAM" id="MobiDB-lite"/>
    </source>
</evidence>
<dbReference type="EMBL" id="JBHUFZ010000028">
    <property type="protein sequence ID" value="MFD1890979.1"/>
    <property type="molecule type" value="Genomic_DNA"/>
</dbReference>
<evidence type="ECO:0000256" key="5">
    <source>
        <dbReference type="ARBA" id="ARBA00023002"/>
    </source>
</evidence>
<evidence type="ECO:0000256" key="4">
    <source>
        <dbReference type="ARBA" id="ARBA00022827"/>
    </source>
</evidence>
<protein>
    <submittedName>
        <fullName evidence="10">Acyl-CoA dehydrogenase</fullName>
    </submittedName>
</protein>
<accession>A0ABW4RY25</accession>
<dbReference type="SUPFAM" id="SSF47203">
    <property type="entry name" value="Acyl-CoA dehydrogenase C-terminal domain-like"/>
    <property type="match status" value="2"/>
</dbReference>
<dbReference type="Gene3D" id="2.40.110.10">
    <property type="entry name" value="Butyryl-CoA Dehydrogenase, subunit A, domain 2"/>
    <property type="match status" value="1"/>
</dbReference>
<dbReference type="InterPro" id="IPR009100">
    <property type="entry name" value="AcylCoA_DH/oxidase_NM_dom_sf"/>
</dbReference>
<evidence type="ECO:0000256" key="1">
    <source>
        <dbReference type="ARBA" id="ARBA00001974"/>
    </source>
</evidence>
<dbReference type="Pfam" id="PF02771">
    <property type="entry name" value="Acyl-CoA_dh_N"/>
    <property type="match status" value="1"/>
</dbReference>
<dbReference type="InterPro" id="IPR036250">
    <property type="entry name" value="AcylCo_DH-like_C"/>
</dbReference>
<dbReference type="InterPro" id="IPR012258">
    <property type="entry name" value="Acyl-CoA_oxidase"/>
</dbReference>
<keyword evidence="3" id="KW-0285">Flavoprotein</keyword>
<name>A0ABW4RY25_9ACTN</name>
<keyword evidence="11" id="KW-1185">Reference proteome</keyword>
<evidence type="ECO:0000259" key="8">
    <source>
        <dbReference type="Pfam" id="PF02771"/>
    </source>
</evidence>